<comment type="caution">
    <text evidence="1">The sequence shown here is derived from an EMBL/GenBank/DDBJ whole genome shotgun (WGS) entry which is preliminary data.</text>
</comment>
<protein>
    <submittedName>
        <fullName evidence="1">Uncharacterized protein</fullName>
    </submittedName>
</protein>
<reference evidence="1" key="1">
    <citation type="journal article" date="2019" name="Sci. Rep.">
        <title>Draft genome of Tanacetum cinerariifolium, the natural source of mosquito coil.</title>
        <authorList>
            <person name="Yamashiro T."/>
            <person name="Shiraishi A."/>
            <person name="Satake H."/>
            <person name="Nakayama K."/>
        </authorList>
    </citation>
    <scope>NUCLEOTIDE SEQUENCE</scope>
</reference>
<sequence length="601" mass="67734">MFTLLQVVAPKIDVLPKHPSTTSDEMHLFDMSVDPYVAGPLFVVPNTNGDGIERCFFPCIPGLYYVDYPEKDLVGGSYQISHKEYELPYDPAFKILNKELFMDLDICKVVVDQFPTPVEMKAHDDYNLKSEMKLKGLQQQLSFVNNLTSQVAYLKKKMGTFKENVGAKLTSGNDIEATDAVFLDYGDLYKLLLVKVMAALIIFILSDSSKESVGFHAPRVILFRTIPAIIPVIPEAVKKRFEGNAITKKTQRNLLKQQYEIFIASSSEIDTLSLDNHYNNLKIYEPEVKGTSRSNTNTQNVAFVSLNSTNNTTRAVNTAHGATTAATQATAVNSTTINNLSNAVICAFFASQPNSPNLDNEDLQQIHPDDLEEMDLRCQMAMLTMKAKRFLKNTRRKFSMNSNETIRFDKFKVECYNFHKKGHFAKECRALRYQENRNRESSKRSVPMETPTSSALVSCDGISGYDWSDQAEEGPSNFALMAYSSISSNSESVEARLLVYKNNESVYEEDIKVLKRNFMPPKPDLSFSGLEEFVNEHIVREPTVKKHVVETSGAKASADKPKVVRKNFSSPLTKDWISDSEDEAESKPKIEKKLLNLILLK</sequence>
<proteinExistence type="predicted"/>
<dbReference type="AlphaFoldDB" id="A0A6L2M9P0"/>
<organism evidence="1">
    <name type="scientific">Tanacetum cinerariifolium</name>
    <name type="common">Dalmatian daisy</name>
    <name type="synonym">Chrysanthemum cinerariifolium</name>
    <dbReference type="NCBI Taxonomy" id="118510"/>
    <lineage>
        <taxon>Eukaryota</taxon>
        <taxon>Viridiplantae</taxon>
        <taxon>Streptophyta</taxon>
        <taxon>Embryophyta</taxon>
        <taxon>Tracheophyta</taxon>
        <taxon>Spermatophyta</taxon>
        <taxon>Magnoliopsida</taxon>
        <taxon>eudicotyledons</taxon>
        <taxon>Gunneridae</taxon>
        <taxon>Pentapetalae</taxon>
        <taxon>asterids</taxon>
        <taxon>campanulids</taxon>
        <taxon>Asterales</taxon>
        <taxon>Asteraceae</taxon>
        <taxon>Asteroideae</taxon>
        <taxon>Anthemideae</taxon>
        <taxon>Anthemidinae</taxon>
        <taxon>Tanacetum</taxon>
    </lineage>
</organism>
<dbReference type="EMBL" id="BKCJ010006029">
    <property type="protein sequence ID" value="GEU69957.1"/>
    <property type="molecule type" value="Genomic_DNA"/>
</dbReference>
<name>A0A6L2M9P0_TANCI</name>
<evidence type="ECO:0000313" key="1">
    <source>
        <dbReference type="EMBL" id="GEU69957.1"/>
    </source>
</evidence>
<accession>A0A6L2M9P0</accession>
<gene>
    <name evidence="1" type="ORF">Tci_041935</name>
</gene>